<sequence length="169" mass="18152">MPARARPCWRVIARSPEMPMTETCLDLETLSALVDGALTTTAEREARAHVACCPACGLRLNEMRQLSEDFHVLPTPPLGFDLGARIETRLPSRPAPRRHLWGGWSSLVALAGAAAALVLGLRLGMSLVSDDVGREATTPVVLAMSVFDAVPPGNLCPRPDACFLARVSR</sequence>
<keyword evidence="1" id="KW-1133">Transmembrane helix</keyword>
<evidence type="ECO:0000256" key="1">
    <source>
        <dbReference type="SAM" id="Phobius"/>
    </source>
</evidence>
<organism evidence="3 4">
    <name type="scientific">Denitromonas halophila</name>
    <dbReference type="NCBI Taxonomy" id="1629404"/>
    <lineage>
        <taxon>Bacteria</taxon>
        <taxon>Pseudomonadati</taxon>
        <taxon>Pseudomonadota</taxon>
        <taxon>Betaproteobacteria</taxon>
        <taxon>Rhodocyclales</taxon>
        <taxon>Zoogloeaceae</taxon>
        <taxon>Denitromonas</taxon>
    </lineage>
</organism>
<dbReference type="Gene3D" id="1.10.10.1320">
    <property type="entry name" value="Anti-sigma factor, zinc-finger domain"/>
    <property type="match status" value="1"/>
</dbReference>
<dbReference type="Proteomes" id="UP000318349">
    <property type="component" value="Unassembled WGS sequence"/>
</dbReference>
<feature type="transmembrane region" description="Helical" evidence="1">
    <location>
        <begin position="99"/>
        <end position="121"/>
    </location>
</feature>
<feature type="domain" description="Putative zinc-finger" evidence="2">
    <location>
        <begin position="29"/>
        <end position="56"/>
    </location>
</feature>
<keyword evidence="1" id="KW-0472">Membrane</keyword>
<gene>
    <name evidence="3" type="ORF">FHP89_02615</name>
</gene>
<keyword evidence="1" id="KW-0812">Transmembrane</keyword>
<evidence type="ECO:0000313" key="4">
    <source>
        <dbReference type="Proteomes" id="UP000318349"/>
    </source>
</evidence>
<protein>
    <submittedName>
        <fullName evidence="3">Zf-HC2 domain-containing protein</fullName>
    </submittedName>
</protein>
<dbReference type="InterPro" id="IPR041916">
    <property type="entry name" value="Anti_sigma_zinc_sf"/>
</dbReference>
<evidence type="ECO:0000313" key="3">
    <source>
        <dbReference type="EMBL" id="TVO79100.1"/>
    </source>
</evidence>
<dbReference type="EMBL" id="VMNI01000003">
    <property type="protein sequence ID" value="TVO79100.1"/>
    <property type="molecule type" value="Genomic_DNA"/>
</dbReference>
<dbReference type="Pfam" id="PF13490">
    <property type="entry name" value="zf-HC2"/>
    <property type="match status" value="1"/>
</dbReference>
<proteinExistence type="predicted"/>
<dbReference type="InterPro" id="IPR027383">
    <property type="entry name" value="Znf_put"/>
</dbReference>
<evidence type="ECO:0000259" key="2">
    <source>
        <dbReference type="Pfam" id="PF13490"/>
    </source>
</evidence>
<reference evidence="3 4" key="1">
    <citation type="submission" date="2019-07" db="EMBL/GenBank/DDBJ databases">
        <title>The pathways for chlorine oxyanion respiration interact through the shared metabolite chlorate.</title>
        <authorList>
            <person name="Barnum T.P."/>
            <person name="Cheng Y."/>
            <person name="Hill K.A."/>
            <person name="Lucas L.N."/>
            <person name="Carlson H.K."/>
            <person name="Coates J.D."/>
        </authorList>
    </citation>
    <scope>NUCLEOTIDE SEQUENCE [LARGE SCALE GENOMIC DNA]</scope>
    <source>
        <strain evidence="3 4">SFB-1</strain>
    </source>
</reference>
<name>A0A557SP21_9RHOO</name>
<dbReference type="AlphaFoldDB" id="A0A557SP21"/>
<accession>A0A557SP21</accession>
<comment type="caution">
    <text evidence="3">The sequence shown here is derived from an EMBL/GenBank/DDBJ whole genome shotgun (WGS) entry which is preliminary data.</text>
</comment>